<feature type="repeat" description="ANK" evidence="3">
    <location>
        <begin position="92"/>
        <end position="124"/>
    </location>
</feature>
<feature type="region of interest" description="Disordered" evidence="4">
    <location>
        <begin position="209"/>
        <end position="258"/>
    </location>
</feature>
<keyword evidence="2 3" id="KW-0040">ANK repeat</keyword>
<dbReference type="SUPFAM" id="SSF48403">
    <property type="entry name" value="Ankyrin repeat"/>
    <property type="match status" value="1"/>
</dbReference>
<feature type="compositionally biased region" description="Low complexity" evidence="4">
    <location>
        <begin position="771"/>
        <end position="783"/>
    </location>
</feature>
<feature type="compositionally biased region" description="Low complexity" evidence="4">
    <location>
        <begin position="888"/>
        <end position="908"/>
    </location>
</feature>
<feature type="compositionally biased region" description="Low complexity" evidence="4">
    <location>
        <begin position="279"/>
        <end position="291"/>
    </location>
</feature>
<evidence type="ECO:0000256" key="1">
    <source>
        <dbReference type="ARBA" id="ARBA00022737"/>
    </source>
</evidence>
<sequence length="1156" mass="122068">MPPPALAAAAPLANSTSATALTPPPPPPPTKLEAIRSKMPSSASSRAERVEAKYDVVLDYPNLELHSAAASGNVGLVHYALTHGQPVNSLLHGCLPLHAACSGGSVSVVRMLIERGADVNAPRLPRRYSENKRSGAPAVGTAASQGSTPLHFAAANGHAPIVQILLACGAVPDKQDKNGLTPLDLADLSGYTEVVRTLAVWSRIAAPASSGEVVGESSTTRRARGHSLGSTQVPVSEEEFPSRRGKERAGSAVSHASERGIRLLRSSLESGLNAVRPMTSTASEGSESTAGPGDTNTPKGGLARSNSSTRNHTPPITLPTSLQITSTIDSDNPSSNLASPLQSHTNSPSSDDEELSRPGAVDGADAQNPSPGPRSSRRPSLPSIFERAAHPGVAFRSAMRKSPQDSSPSISESSPPPNAQLFRGRSRTQHDAGGNRPKVNRQAILQLFRRGQSPPSRSPSPPKRSDSNRLLPSPSDRDHDADISRHTSMDPELAEMVKDITRLGEQLNTAAVLSAPAAKTHFFEGDIENTSRFSVASDPPHREAAASGDRSWDRRTVRNGASSGVISPSPLANEWGLGEDGQDIVLRRTQVRRSLTDIRKPSHNAPRRMISTPAMPMTKPRSSTLPSQHRIFSSDSSVPASASTSPPGNGPLGYGLPEVDVVANAVSARAPEGQNNGGRNVDSTMPHLAPSEESHAEGDDQFHEEQTNVRRFRGESIGSNGTVSSRLILTPPGSTAPTFGHTTTLPRTEESERQSDMRSLGLIVDGAISSGARSRAQSASSGSTNYGHPKPLTPVTRSPGAGHTTSRDSSRPPRPASRQISTHAEAQDVLEQTERDILEIAQMPLTQDSSRTLADQLAAYGESHAIAQEFARAERRSTVSSGSERRSYASSTSNQRRSVNGSSSRVSSTILGDPNLPMAAVNDIYDRRNAAYRERLTALAAVPPIYHHHTRAHPTAGARSRSYSSSDNWVTAGPGATTARSLGHPRRLTDPYKTPDSNLSPPPTADSSDVDNHPHISGPMPMPASNQAPLGKKTGRSPATSRAPLPLHKSPPLSSSHAPAPETGLARGGSINRYKGLAQARAFATASSVPRSAAFSSAFADAQDSDESDAQRQAPYVVAPASFSGIDPYPEKKSGKWGQLRGAKDHIKGAFGSLRR</sequence>
<accession>A0AAF0XZZ1</accession>
<reference evidence="5" key="1">
    <citation type="submission" date="2023-10" db="EMBL/GenBank/DDBJ databases">
        <authorList>
            <person name="Noh H."/>
        </authorList>
    </citation>
    <scope>NUCLEOTIDE SEQUENCE</scope>
    <source>
        <strain evidence="5">DUCC4014</strain>
    </source>
</reference>
<feature type="compositionally biased region" description="Low complexity" evidence="4">
    <location>
        <begin position="404"/>
        <end position="413"/>
    </location>
</feature>
<dbReference type="EMBL" id="CP086714">
    <property type="protein sequence ID" value="WOO77358.1"/>
    <property type="molecule type" value="Genomic_DNA"/>
</dbReference>
<dbReference type="AlphaFoldDB" id="A0AAF0XZZ1"/>
<dbReference type="InterPro" id="IPR002110">
    <property type="entry name" value="Ankyrin_rpt"/>
</dbReference>
<evidence type="ECO:0000256" key="4">
    <source>
        <dbReference type="SAM" id="MobiDB-lite"/>
    </source>
</evidence>
<feature type="compositionally biased region" description="Polar residues" evidence="4">
    <location>
        <begin position="620"/>
        <end position="631"/>
    </location>
</feature>
<feature type="compositionally biased region" description="Basic and acidic residues" evidence="4">
    <location>
        <begin position="872"/>
        <end position="887"/>
    </location>
</feature>
<feature type="compositionally biased region" description="Polar residues" evidence="4">
    <location>
        <begin position="294"/>
        <end position="349"/>
    </location>
</feature>
<feature type="compositionally biased region" description="Basic and acidic residues" evidence="4">
    <location>
        <begin position="747"/>
        <end position="756"/>
    </location>
</feature>
<feature type="compositionally biased region" description="Basic and acidic residues" evidence="4">
    <location>
        <begin position="690"/>
        <end position="714"/>
    </location>
</feature>
<dbReference type="Proteomes" id="UP000827549">
    <property type="component" value="Chromosome 1"/>
</dbReference>
<protein>
    <submittedName>
        <fullName evidence="5">Ankyrin-2</fullName>
    </submittedName>
</protein>
<evidence type="ECO:0000256" key="3">
    <source>
        <dbReference type="PROSITE-ProRule" id="PRU00023"/>
    </source>
</evidence>
<name>A0AAF0XZZ1_9TREE</name>
<feature type="compositionally biased region" description="Low complexity" evidence="4">
    <location>
        <begin position="1"/>
        <end position="21"/>
    </location>
</feature>
<organism evidence="5 6">
    <name type="scientific">Vanrija pseudolonga</name>
    <dbReference type="NCBI Taxonomy" id="143232"/>
    <lineage>
        <taxon>Eukaryota</taxon>
        <taxon>Fungi</taxon>
        <taxon>Dikarya</taxon>
        <taxon>Basidiomycota</taxon>
        <taxon>Agaricomycotina</taxon>
        <taxon>Tremellomycetes</taxon>
        <taxon>Trichosporonales</taxon>
        <taxon>Trichosporonaceae</taxon>
        <taxon>Vanrija</taxon>
    </lineage>
</organism>
<dbReference type="PROSITE" id="PS50297">
    <property type="entry name" value="ANK_REP_REGION"/>
    <property type="match status" value="2"/>
</dbReference>
<dbReference type="RefSeq" id="XP_062623390.1">
    <property type="nucleotide sequence ID" value="XM_062767406.1"/>
</dbReference>
<dbReference type="GeneID" id="87804206"/>
<evidence type="ECO:0000313" key="6">
    <source>
        <dbReference type="Proteomes" id="UP000827549"/>
    </source>
</evidence>
<feature type="region of interest" description="Disordered" evidence="4">
    <location>
        <begin position="952"/>
        <end position="1067"/>
    </location>
</feature>
<feature type="region of interest" description="Disordered" evidence="4">
    <location>
        <begin position="670"/>
        <end position="757"/>
    </location>
</feature>
<dbReference type="Pfam" id="PF12796">
    <property type="entry name" value="Ank_2"/>
    <property type="match status" value="2"/>
</dbReference>
<gene>
    <name evidence="5" type="primary">Ank2</name>
    <name evidence="5" type="ORF">LOC62_01G000948</name>
</gene>
<feature type="repeat" description="ANK" evidence="3">
    <location>
        <begin position="145"/>
        <end position="177"/>
    </location>
</feature>
<feature type="region of interest" description="Disordered" evidence="4">
    <location>
        <begin position="1"/>
        <end position="47"/>
    </location>
</feature>
<feature type="region of interest" description="Disordered" evidence="4">
    <location>
        <begin position="771"/>
        <end position="828"/>
    </location>
</feature>
<feature type="region of interest" description="Disordered" evidence="4">
    <location>
        <begin position="872"/>
        <end position="916"/>
    </location>
</feature>
<feature type="compositionally biased region" description="Low complexity" evidence="4">
    <location>
        <begin position="1043"/>
        <end position="1061"/>
    </location>
</feature>
<dbReference type="SMART" id="SM00248">
    <property type="entry name" value="ANK"/>
    <property type="match status" value="3"/>
</dbReference>
<feature type="compositionally biased region" description="Basic and acidic residues" evidence="4">
    <location>
        <begin position="240"/>
        <end position="249"/>
    </location>
</feature>
<keyword evidence="6" id="KW-1185">Reference proteome</keyword>
<dbReference type="PANTHER" id="PTHR24173:SF74">
    <property type="entry name" value="ANKYRIN REPEAT DOMAIN-CONTAINING PROTEIN 16"/>
    <property type="match status" value="1"/>
</dbReference>
<feature type="compositionally biased region" description="Low complexity" evidence="4">
    <location>
        <begin position="633"/>
        <end position="647"/>
    </location>
</feature>
<evidence type="ECO:0000256" key="2">
    <source>
        <dbReference type="ARBA" id="ARBA00023043"/>
    </source>
</evidence>
<feature type="region of interest" description="Disordered" evidence="4">
    <location>
        <begin position="277"/>
        <end position="381"/>
    </location>
</feature>
<feature type="compositionally biased region" description="Basic and acidic residues" evidence="4">
    <location>
        <begin position="539"/>
        <end position="556"/>
    </location>
</feature>
<dbReference type="InterPro" id="IPR036770">
    <property type="entry name" value="Ankyrin_rpt-contain_sf"/>
</dbReference>
<evidence type="ECO:0000313" key="5">
    <source>
        <dbReference type="EMBL" id="WOO77358.1"/>
    </source>
</evidence>
<feature type="compositionally biased region" description="Basic and acidic residues" evidence="4">
    <location>
        <begin position="475"/>
        <end position="491"/>
    </location>
</feature>
<feature type="compositionally biased region" description="Polar residues" evidence="4">
    <location>
        <begin position="673"/>
        <end position="683"/>
    </location>
</feature>
<dbReference type="PROSITE" id="PS50088">
    <property type="entry name" value="ANK_REPEAT"/>
    <property type="match status" value="2"/>
</dbReference>
<feature type="region of interest" description="Disordered" evidence="4">
    <location>
        <begin position="1122"/>
        <end position="1141"/>
    </location>
</feature>
<dbReference type="PANTHER" id="PTHR24173">
    <property type="entry name" value="ANKYRIN REPEAT CONTAINING"/>
    <property type="match status" value="1"/>
</dbReference>
<dbReference type="Gene3D" id="1.25.40.20">
    <property type="entry name" value="Ankyrin repeat-containing domain"/>
    <property type="match status" value="1"/>
</dbReference>
<feature type="compositionally biased region" description="Polar residues" evidence="4">
    <location>
        <begin position="717"/>
        <end position="746"/>
    </location>
</feature>
<feature type="region of interest" description="Disordered" evidence="4">
    <location>
        <begin position="532"/>
        <end position="565"/>
    </location>
</feature>
<feature type="region of interest" description="Disordered" evidence="4">
    <location>
        <begin position="601"/>
        <end position="652"/>
    </location>
</feature>
<feature type="region of interest" description="Disordered" evidence="4">
    <location>
        <begin position="397"/>
        <end position="491"/>
    </location>
</feature>
<keyword evidence="1" id="KW-0677">Repeat</keyword>
<proteinExistence type="predicted"/>